<evidence type="ECO:0000259" key="12">
    <source>
        <dbReference type="Pfam" id="PF07715"/>
    </source>
</evidence>
<feature type="domain" description="TonB-dependent receptor plug" evidence="12">
    <location>
        <begin position="59"/>
        <end position="165"/>
    </location>
</feature>
<dbReference type="NCBIfam" id="TIGR01782">
    <property type="entry name" value="TonB-Xanth-Caul"/>
    <property type="match status" value="1"/>
</dbReference>
<dbReference type="Gene3D" id="2.170.130.10">
    <property type="entry name" value="TonB-dependent receptor, plug domain"/>
    <property type="match status" value="1"/>
</dbReference>
<evidence type="ECO:0000256" key="1">
    <source>
        <dbReference type="ARBA" id="ARBA00004571"/>
    </source>
</evidence>
<dbReference type="Gene3D" id="2.40.170.20">
    <property type="entry name" value="TonB-dependent receptor, beta-barrel domain"/>
    <property type="match status" value="1"/>
</dbReference>
<dbReference type="Pfam" id="PF00593">
    <property type="entry name" value="TonB_dep_Rec_b-barrel"/>
    <property type="match status" value="1"/>
</dbReference>
<proteinExistence type="inferred from homology"/>
<keyword evidence="10" id="KW-0732">Signal</keyword>
<evidence type="ECO:0000259" key="11">
    <source>
        <dbReference type="Pfam" id="PF00593"/>
    </source>
</evidence>
<dbReference type="PANTHER" id="PTHR40980:SF3">
    <property type="entry name" value="TONB-DEPENDENT RECEPTOR-LIKE BETA-BARREL DOMAIN-CONTAINING PROTEIN"/>
    <property type="match status" value="1"/>
</dbReference>
<protein>
    <submittedName>
        <fullName evidence="13">TonB-dependent receptor</fullName>
    </submittedName>
</protein>
<keyword evidence="5 9" id="KW-0798">TonB box</keyword>
<dbReference type="InterPro" id="IPR000531">
    <property type="entry name" value="Beta-barrel_TonB"/>
</dbReference>
<evidence type="ECO:0000256" key="3">
    <source>
        <dbReference type="ARBA" id="ARBA00022452"/>
    </source>
</evidence>
<evidence type="ECO:0000256" key="5">
    <source>
        <dbReference type="ARBA" id="ARBA00023077"/>
    </source>
</evidence>
<dbReference type="RefSeq" id="WP_169212072.1">
    <property type="nucleotide sequence ID" value="NZ_JAATNW010000010.1"/>
</dbReference>
<reference evidence="13 14" key="1">
    <citation type="submission" date="2020-03" db="EMBL/GenBank/DDBJ databases">
        <title>Alteromonas ponticola sp. nov., isolated from seawater.</title>
        <authorList>
            <person name="Yoon J.-H."/>
            <person name="Kim Y.-O."/>
        </authorList>
    </citation>
    <scope>NUCLEOTIDE SEQUENCE [LARGE SCALE GENOMIC DNA]</scope>
    <source>
        <strain evidence="13 14">MYP5</strain>
    </source>
</reference>
<feature type="chain" id="PRO_5047308315" evidence="10">
    <location>
        <begin position="29"/>
        <end position="990"/>
    </location>
</feature>
<dbReference type="PANTHER" id="PTHR40980">
    <property type="entry name" value="PLUG DOMAIN-CONTAINING PROTEIN"/>
    <property type="match status" value="1"/>
</dbReference>
<keyword evidence="2 8" id="KW-0813">Transport</keyword>
<name>A0ABX1R8D5_9ALTE</name>
<evidence type="ECO:0000256" key="9">
    <source>
        <dbReference type="RuleBase" id="RU003357"/>
    </source>
</evidence>
<feature type="domain" description="TonB-dependent receptor-like beta-barrel" evidence="11">
    <location>
        <begin position="424"/>
        <end position="957"/>
    </location>
</feature>
<organism evidence="13 14">
    <name type="scientific">Alteromonas ponticola</name>
    <dbReference type="NCBI Taxonomy" id="2720613"/>
    <lineage>
        <taxon>Bacteria</taxon>
        <taxon>Pseudomonadati</taxon>
        <taxon>Pseudomonadota</taxon>
        <taxon>Gammaproteobacteria</taxon>
        <taxon>Alteromonadales</taxon>
        <taxon>Alteromonadaceae</taxon>
        <taxon>Alteromonas/Salinimonas group</taxon>
        <taxon>Alteromonas</taxon>
    </lineage>
</organism>
<evidence type="ECO:0000256" key="7">
    <source>
        <dbReference type="ARBA" id="ARBA00023237"/>
    </source>
</evidence>
<dbReference type="InterPro" id="IPR010104">
    <property type="entry name" value="TonB_rcpt_bac"/>
</dbReference>
<evidence type="ECO:0000256" key="10">
    <source>
        <dbReference type="SAM" id="SignalP"/>
    </source>
</evidence>
<dbReference type="Pfam" id="PF07715">
    <property type="entry name" value="Plug"/>
    <property type="match status" value="1"/>
</dbReference>
<gene>
    <name evidence="13" type="ORF">HCJ96_15880</name>
</gene>
<keyword evidence="6 8" id="KW-0472">Membrane</keyword>
<dbReference type="Proteomes" id="UP000709336">
    <property type="component" value="Unassembled WGS sequence"/>
</dbReference>
<keyword evidence="3 8" id="KW-1134">Transmembrane beta strand</keyword>
<dbReference type="EMBL" id="JAATNW010000010">
    <property type="protein sequence ID" value="NMH61510.1"/>
    <property type="molecule type" value="Genomic_DNA"/>
</dbReference>
<keyword evidence="4 8" id="KW-0812">Transmembrane</keyword>
<keyword evidence="13" id="KW-0675">Receptor</keyword>
<keyword evidence="14" id="KW-1185">Reference proteome</keyword>
<evidence type="ECO:0000256" key="2">
    <source>
        <dbReference type="ARBA" id="ARBA00022448"/>
    </source>
</evidence>
<dbReference type="InterPro" id="IPR039426">
    <property type="entry name" value="TonB-dep_rcpt-like"/>
</dbReference>
<feature type="signal peptide" evidence="10">
    <location>
        <begin position="1"/>
        <end position="28"/>
    </location>
</feature>
<sequence length="990" mass="107743">MKQHIFRKTRIATSMSLLLGATMHSAIAQEATADANDEMVEVIEVSGIRGSVIRSMDIKRSSQGIVDAISAEEMGKFPDTNLAESLQRITGVSIDRQNGEGSKVTVRGFGPDYNLVLLNGRHMPASSLEATSASTSRSYDFANIASEGVAGVELYKTGKAHVPTGGMGATINILTTKPLNSPGLKATFGVKGVVDDSTEEGDSVTPELSGLYSNTFADDTFGVALSGSYQERHSGNRQAVTGGWRTFPGTVNGFDWDGGNADWGGLIPDGDNAYQNYPEPTDIYSVPQSVGYAFHEIERVRTNGQLTLQYRPVDNVTATLDYTYAKNEVEDRYNDVSAWFNFGPSTATFTDGPVVAPLVYSEAFAAPGDLAMGAGQFSTINENKSLGLNLEWQASDNLELVLDVHDSSAESRPDSPFGSNNTIGTATWVRAVTSVDFSRDFPVLDITYPDGVSNIRAEDVRVTGSSFRNSQMRSEIQQAQLSGSYTFDSGLLESIDFGVSNSEMKNRSAFSNVQQDNWGGLGEAGDIDPSVFMLESIGDKFDADASGDPALQDEFFIWDFNTIRSIADSTYGALGAVGDCGTSFCASSDMTTDRRTTEEINAAYVQFNLVGDLGDMPYRLSLGARYEETDVNSSALVPTYSNIAWAGDNEFSLIATGEQEFTNLSGSYENFLPSIDFNLDLTDDVMFRASYGKTMARPGYGDIQGGQTLNSLVRINGGSGARGNPGLEPFESTNFDLALEWYYDEGSYASIGYFKKDGENFVNTGIVQEQTFGLPHPAQGPRYDEAVAELGSGATTAQIRQYIIDNYPETINADGFILGVPGEDDIATFDIAVPVNQDEESTDGWEIAVQHLFWETGFGVIANATIVDSDFEYDVTSLESQGGLLGVSDSYNLIGFYEKDGVQVRVAYNWRDKFLSNTVNGQGLLNPVFVEEYGQWDVNASYDFNENLTVFVEALNITDETKRVHERSSYQLVNYAEYGPRYNIGVRYTF</sequence>
<evidence type="ECO:0000256" key="4">
    <source>
        <dbReference type="ARBA" id="ARBA00022692"/>
    </source>
</evidence>
<dbReference type="InterPro" id="IPR037066">
    <property type="entry name" value="Plug_dom_sf"/>
</dbReference>
<comment type="subcellular location">
    <subcellularLocation>
        <location evidence="1 8">Cell outer membrane</location>
        <topology evidence="1 8">Multi-pass membrane protein</topology>
    </subcellularLocation>
</comment>
<dbReference type="InterPro" id="IPR036942">
    <property type="entry name" value="Beta-barrel_TonB_sf"/>
</dbReference>
<dbReference type="InterPro" id="IPR012910">
    <property type="entry name" value="Plug_dom"/>
</dbReference>
<dbReference type="PROSITE" id="PS52016">
    <property type="entry name" value="TONB_DEPENDENT_REC_3"/>
    <property type="match status" value="1"/>
</dbReference>
<evidence type="ECO:0000256" key="8">
    <source>
        <dbReference type="PROSITE-ProRule" id="PRU01360"/>
    </source>
</evidence>
<comment type="caution">
    <text evidence="13">The sequence shown here is derived from an EMBL/GenBank/DDBJ whole genome shotgun (WGS) entry which is preliminary data.</text>
</comment>
<evidence type="ECO:0000313" key="13">
    <source>
        <dbReference type="EMBL" id="NMH61510.1"/>
    </source>
</evidence>
<accession>A0ABX1R8D5</accession>
<comment type="similarity">
    <text evidence="8 9">Belongs to the TonB-dependent receptor family.</text>
</comment>
<dbReference type="SUPFAM" id="SSF56935">
    <property type="entry name" value="Porins"/>
    <property type="match status" value="1"/>
</dbReference>
<keyword evidence="7 8" id="KW-0998">Cell outer membrane</keyword>
<evidence type="ECO:0000256" key="6">
    <source>
        <dbReference type="ARBA" id="ARBA00023136"/>
    </source>
</evidence>
<evidence type="ECO:0000313" key="14">
    <source>
        <dbReference type="Proteomes" id="UP000709336"/>
    </source>
</evidence>